<reference evidence="4 5" key="1">
    <citation type="journal article" date="2024" name="J. Plant Pathol.">
        <title>Sequence and assembly of the genome of Seiridium unicorne, isolate CBS 538.82, causal agent of cypress canker disease.</title>
        <authorList>
            <person name="Scali E."/>
            <person name="Rocca G.D."/>
            <person name="Danti R."/>
            <person name="Garbelotto M."/>
            <person name="Barberini S."/>
            <person name="Baroncelli R."/>
            <person name="Emiliani G."/>
        </authorList>
    </citation>
    <scope>NUCLEOTIDE SEQUENCE [LARGE SCALE GENOMIC DNA]</scope>
    <source>
        <strain evidence="4 5">BM-138-508</strain>
    </source>
</reference>
<sequence length="235" mass="26298">MEPSQDAASEHKDPAKLASGLERMRLQAVQNPDLAHRSFDSYPWAKDPIFQSQLATALLNQSDLSPNEVALQSRIKRYEERIGIKIEADKYKSYRTQEDRPRVEVVPQVILDQEALYEPDVNKRRYAAIFNDVSADQSSADDTDQDVPSWQRSAPKAALYVNKNHASTTGSSDKEPYPKKFEEIIAFLQTGKEIPGIIKIPDTVIDDPSISTTTGRSAPLKPWEKKAASGNEALE</sequence>
<evidence type="ECO:0000313" key="5">
    <source>
        <dbReference type="Proteomes" id="UP001408356"/>
    </source>
</evidence>
<organism evidence="4 5">
    <name type="scientific">Seiridium unicorne</name>
    <dbReference type="NCBI Taxonomy" id="138068"/>
    <lineage>
        <taxon>Eukaryota</taxon>
        <taxon>Fungi</taxon>
        <taxon>Dikarya</taxon>
        <taxon>Ascomycota</taxon>
        <taxon>Pezizomycotina</taxon>
        <taxon>Sordariomycetes</taxon>
        <taxon>Xylariomycetidae</taxon>
        <taxon>Amphisphaeriales</taxon>
        <taxon>Sporocadaceae</taxon>
        <taxon>Seiridium</taxon>
    </lineage>
</organism>
<gene>
    <name evidence="4" type="ORF">SUNI508_13817</name>
</gene>
<feature type="domain" description="PEX14-like helix-turn-helix" evidence="3">
    <location>
        <begin position="37"/>
        <end position="98"/>
    </location>
</feature>
<evidence type="ECO:0000259" key="3">
    <source>
        <dbReference type="Pfam" id="PF25871"/>
    </source>
</evidence>
<dbReference type="Pfam" id="PF17733">
    <property type="entry name" value="KPWE_dom"/>
    <property type="match status" value="1"/>
</dbReference>
<feature type="region of interest" description="Disordered" evidence="1">
    <location>
        <begin position="205"/>
        <end position="235"/>
    </location>
</feature>
<dbReference type="Pfam" id="PF25871">
    <property type="entry name" value="HTH_76"/>
    <property type="match status" value="1"/>
</dbReference>
<feature type="domain" description="Peroxisomal membrane protein PEX14-like KPWE" evidence="2">
    <location>
        <begin position="176"/>
        <end position="225"/>
    </location>
</feature>
<comment type="caution">
    <text evidence="4">The sequence shown here is derived from an EMBL/GenBank/DDBJ whole genome shotgun (WGS) entry which is preliminary data.</text>
</comment>
<dbReference type="Proteomes" id="UP001408356">
    <property type="component" value="Unassembled WGS sequence"/>
</dbReference>
<dbReference type="InterPro" id="IPR040554">
    <property type="entry name" value="KPWE_PEX14_dom"/>
</dbReference>
<keyword evidence="5" id="KW-1185">Reference proteome</keyword>
<dbReference type="PANTHER" id="PTHR36855:SF1">
    <property type="entry name" value="PEROXISOME MEMBRANE ANCHOR PROTEIN PEX14P N-TERMINAL DOMAIN-CONTAINING PROTEIN"/>
    <property type="match status" value="1"/>
</dbReference>
<feature type="region of interest" description="Disordered" evidence="1">
    <location>
        <begin position="1"/>
        <end position="23"/>
    </location>
</feature>
<accession>A0ABR2VAV8</accession>
<dbReference type="EMBL" id="JARVKF010000050">
    <property type="protein sequence ID" value="KAK9424027.1"/>
    <property type="molecule type" value="Genomic_DNA"/>
</dbReference>
<dbReference type="PANTHER" id="PTHR36855">
    <property type="entry name" value="CHROMOSOME 10, WHOLE GENOME SHOTGUN SEQUENCE"/>
    <property type="match status" value="1"/>
</dbReference>
<dbReference type="InterPro" id="IPR058841">
    <property type="entry name" value="HTH_76"/>
</dbReference>
<proteinExistence type="predicted"/>
<evidence type="ECO:0000256" key="1">
    <source>
        <dbReference type="SAM" id="MobiDB-lite"/>
    </source>
</evidence>
<name>A0ABR2VAV8_9PEZI</name>
<protein>
    <submittedName>
        <fullName evidence="4">Uncharacterized protein</fullName>
    </submittedName>
</protein>
<evidence type="ECO:0000259" key="2">
    <source>
        <dbReference type="Pfam" id="PF17733"/>
    </source>
</evidence>
<evidence type="ECO:0000313" key="4">
    <source>
        <dbReference type="EMBL" id="KAK9424027.1"/>
    </source>
</evidence>